<reference evidence="11 12" key="1">
    <citation type="journal article" date="2023" name="G3 (Bethesda)">
        <title>A chromosome-level genome assembly of Zasmidium syzygii isolated from banana leaves.</title>
        <authorList>
            <person name="van Westerhoven A.C."/>
            <person name="Mehrabi R."/>
            <person name="Talebi R."/>
            <person name="Steentjes M.B.F."/>
            <person name="Corcolon B."/>
            <person name="Chong P.A."/>
            <person name="Kema G.H.J."/>
            <person name="Seidl M.F."/>
        </authorList>
    </citation>
    <scope>NUCLEOTIDE SEQUENCE [LARGE SCALE GENOMIC DNA]</scope>
    <source>
        <strain evidence="11 12">P124</strain>
    </source>
</reference>
<feature type="domain" description="HTH APSES-type" evidence="10">
    <location>
        <begin position="660"/>
        <end position="766"/>
    </location>
</feature>
<evidence type="ECO:0000256" key="4">
    <source>
        <dbReference type="ARBA" id="ARBA00023125"/>
    </source>
</evidence>
<feature type="region of interest" description="Disordered" evidence="9">
    <location>
        <begin position="1347"/>
        <end position="1383"/>
    </location>
</feature>
<dbReference type="Pfam" id="PF12796">
    <property type="entry name" value="Ank_2"/>
    <property type="match status" value="1"/>
</dbReference>
<keyword evidence="6" id="KW-0183">Conidiation</keyword>
<dbReference type="InterPro" id="IPR002110">
    <property type="entry name" value="Ankyrin_rpt"/>
</dbReference>
<feature type="coiled-coil region" evidence="8">
    <location>
        <begin position="76"/>
        <end position="107"/>
    </location>
</feature>
<dbReference type="Proteomes" id="UP001305779">
    <property type="component" value="Unassembled WGS sequence"/>
</dbReference>
<dbReference type="InterPro" id="IPR058348">
    <property type="entry name" value="DUF8035"/>
</dbReference>
<dbReference type="SUPFAM" id="SSF48403">
    <property type="entry name" value="Ankyrin repeat"/>
    <property type="match status" value="1"/>
</dbReference>
<dbReference type="InterPro" id="IPR029790">
    <property type="entry name" value="EFG1/Phd1/StuA"/>
</dbReference>
<keyword evidence="5" id="KW-0804">Transcription</keyword>
<evidence type="ECO:0000256" key="6">
    <source>
        <dbReference type="ARBA" id="ARBA00023321"/>
    </source>
</evidence>
<dbReference type="PROSITE" id="PS51299">
    <property type="entry name" value="HTH_APSES"/>
    <property type="match status" value="1"/>
</dbReference>
<dbReference type="InterPro" id="IPR036770">
    <property type="entry name" value="Ankyrin_rpt-contain_sf"/>
</dbReference>
<evidence type="ECO:0000313" key="11">
    <source>
        <dbReference type="EMBL" id="KAK4501026.1"/>
    </source>
</evidence>
<name>A0ABR0EIF3_ZASCE</name>
<keyword evidence="12" id="KW-1185">Reference proteome</keyword>
<keyword evidence="3" id="KW-0805">Transcription regulation</keyword>
<evidence type="ECO:0000256" key="8">
    <source>
        <dbReference type="SAM" id="Coils"/>
    </source>
</evidence>
<dbReference type="Pfam" id="PF26118">
    <property type="entry name" value="DUF8035"/>
    <property type="match status" value="1"/>
</dbReference>
<evidence type="ECO:0000256" key="2">
    <source>
        <dbReference type="ARBA" id="ARBA00022969"/>
    </source>
</evidence>
<keyword evidence="4" id="KW-0238">DNA-binding</keyword>
<feature type="region of interest" description="Disordered" evidence="9">
    <location>
        <begin position="214"/>
        <end position="258"/>
    </location>
</feature>
<dbReference type="Gene3D" id="1.25.40.10">
    <property type="entry name" value="Tetratricopeptide repeat domain"/>
    <property type="match status" value="1"/>
</dbReference>
<evidence type="ECO:0000259" key="10">
    <source>
        <dbReference type="PROSITE" id="PS51299"/>
    </source>
</evidence>
<comment type="caution">
    <text evidence="11">The sequence shown here is derived from an EMBL/GenBank/DDBJ whole genome shotgun (WGS) entry which is preliminary data.</text>
</comment>
<dbReference type="Gene3D" id="3.10.260.10">
    <property type="entry name" value="Transcription regulator HTH, APSES-type DNA-binding domain"/>
    <property type="match status" value="1"/>
</dbReference>
<feature type="compositionally biased region" description="Polar residues" evidence="9">
    <location>
        <begin position="1347"/>
        <end position="1376"/>
    </location>
</feature>
<protein>
    <recommendedName>
        <fullName evidence="10">HTH APSES-type domain-containing protein</fullName>
    </recommendedName>
</protein>
<organism evidence="11 12">
    <name type="scientific">Zasmidium cellare</name>
    <name type="common">Wine cellar mold</name>
    <name type="synonym">Racodium cellare</name>
    <dbReference type="NCBI Taxonomy" id="395010"/>
    <lineage>
        <taxon>Eukaryota</taxon>
        <taxon>Fungi</taxon>
        <taxon>Dikarya</taxon>
        <taxon>Ascomycota</taxon>
        <taxon>Pezizomycotina</taxon>
        <taxon>Dothideomycetes</taxon>
        <taxon>Dothideomycetidae</taxon>
        <taxon>Mycosphaerellales</taxon>
        <taxon>Mycosphaerellaceae</taxon>
        <taxon>Zasmidium</taxon>
    </lineage>
</organism>
<feature type="repeat" description="ANK" evidence="7">
    <location>
        <begin position="885"/>
        <end position="917"/>
    </location>
</feature>
<evidence type="ECO:0000256" key="7">
    <source>
        <dbReference type="PROSITE-ProRule" id="PRU00023"/>
    </source>
</evidence>
<accession>A0ABR0EIF3</accession>
<keyword evidence="2" id="KW-0749">Sporulation</keyword>
<evidence type="ECO:0000256" key="3">
    <source>
        <dbReference type="ARBA" id="ARBA00023015"/>
    </source>
</evidence>
<dbReference type="PANTHER" id="PTHR47792">
    <property type="entry name" value="PROTEIN SOK2-RELATED"/>
    <property type="match status" value="1"/>
</dbReference>
<sequence length="1518" mass="167825">MSSAQLGPLAGAGPSAIADRTKTCLHTFNTILGLITSGQDAQDVVNDNLSRFRIWAGNIGAYHVDSKSADYRVRDAPEIKDRIIELLDELEETNDEVRAIVSGEREDAALVDRDEHADDDDDDPTTELSELCLAAGDTISSLLKVAALLRKATGRDRYAKAAAAVDDPFLESFDIKHVAEKFPKLDRMPWLRDRLGKANVQRRQYLRYARKHHERLAHEPEGSAQPAPAMTPARERPELANIPESRPRTIMSSRPTLAPTDASTLRVDLLPPIQDTHVELLDETLSQATSVVTSKAHHHENGELDVIRLSELSKNGDPFDSDAVQAIVDAGSRPVAEIPANACPMCDEWELKLKESANEMEIPSENVLTVSVHDFERHLSQHLEQLALFAIPPALERLVESESQADAKDVSVKPTVETLQQWRELTWQQPDVPTIEVKDWDAANPDEASRALIVDGDDPTYPRASHTSENSERLRSISWGEDKTHIYDVRTPDSFEDRGPEPDSETVEFFRQPISESVHDTSGNVSEPQRTAPPTIAVKDWDAPDEDEFDPDFFKARKSEGSGNIVQADFYSVDTPAPLYAEPGPQSQGFHRQSFFDSVDDTSGISSQLQGTAAPTIEVQDWDASISGEALDPLVAEESPEVADDARDLKSSAESGDAAKLTATLWEDEGTLCFQVSRHGIIVARREDNNMINGSKLLSYAGLSRDRRDGRLKSEELQHVVKTGPLHLKGVWIPFERALELANEHGITDRLHPLFVPDIGALLFPAQNHGIEASLHQPAEHQSHRVNDYQLQLKLLEQQNKKRLGAARDEKERNYDVYGLTQLARACRAGDLELVKEWSRKDPEQIELSDHEGNMPLHYAVANSDGAMVDYLLDQESGLDWRSVNGDTPLIIAVKNGHLEITRRLLRAGADPRLRNRQGRQAQDFVPEGHVHADEIKAALQGAVLQMNSPDPTPGEDWLLQAEFKLAETYLDQNNTSEAVRLAGLVVDRRASLLRNEDRALIAAKLLLADALSANREFDKAIALLDGMYSHDTLGREPDMDDLSRARTMLRLGQAYHAMGRTADAIELLHGATSSLHPLLGEHDPETLASSHELARAYRTSGQFEEALDRLEIIIQAEQDARGPDSHRGIKAKYDRAQVLVGMGHVDEAIPVLQEVLSAQSRVYGPEHPCLIATLDKLAKAYHAEGQEDKVQEVRQLMDNIQATRSPDPNPIARPATAALDSGVESELRQESSLLHPLGPLLDDYNDKVGTMRLLQNKFDGLQFEYKAARDERIGQRHIGYKLEEDDEEFEAKFGERISDAEAATQAAAVAVEDARIACVDAGFDVHPVIAPSDLGPQSVEDGLRFKSQQSTRIQAEGSGTTSLGSTIESAGTEGNASRAEESRAVLLNASQTAIPVTESHNVESKESSNVKGILKKPTEALPENADAEAKNVEIAKRPKKDIPPGARWTKIERRLVTPEVLEEAGEHFEERMDFLIVMRVLTKEEIQALTDRTREVRASWGGFEMEKDAGGPGEDGK</sequence>
<dbReference type="InterPro" id="IPR036887">
    <property type="entry name" value="HTH_APSES_sf"/>
</dbReference>
<dbReference type="InterPro" id="IPR003163">
    <property type="entry name" value="Tscrpt_reg_HTH_APSES-type"/>
</dbReference>
<dbReference type="PANTHER" id="PTHR47792:SF1">
    <property type="entry name" value="PROTEIN SOK2-RELATED"/>
    <property type="match status" value="1"/>
</dbReference>
<feature type="repeat" description="ANK" evidence="7">
    <location>
        <begin position="852"/>
        <end position="884"/>
    </location>
</feature>
<dbReference type="Pfam" id="PF13424">
    <property type="entry name" value="TPR_12"/>
    <property type="match status" value="2"/>
</dbReference>
<keyword evidence="8" id="KW-0175">Coiled coil</keyword>
<keyword evidence="7" id="KW-0040">ANK repeat</keyword>
<evidence type="ECO:0000256" key="1">
    <source>
        <dbReference type="ARBA" id="ARBA00007247"/>
    </source>
</evidence>
<dbReference type="PROSITE" id="PS50297">
    <property type="entry name" value="ANK_REP_REGION"/>
    <property type="match status" value="2"/>
</dbReference>
<evidence type="ECO:0000313" key="12">
    <source>
        <dbReference type="Proteomes" id="UP001305779"/>
    </source>
</evidence>
<proteinExistence type="inferred from homology"/>
<dbReference type="Gene3D" id="1.25.40.20">
    <property type="entry name" value="Ankyrin repeat-containing domain"/>
    <property type="match status" value="1"/>
</dbReference>
<feature type="region of interest" description="Disordered" evidence="9">
    <location>
        <begin position="452"/>
        <end position="474"/>
    </location>
</feature>
<evidence type="ECO:0000256" key="5">
    <source>
        <dbReference type="ARBA" id="ARBA00023163"/>
    </source>
</evidence>
<dbReference type="SMART" id="SM01252">
    <property type="entry name" value="KilA-N"/>
    <property type="match status" value="1"/>
</dbReference>
<dbReference type="EMBL" id="JAXOVC010000005">
    <property type="protein sequence ID" value="KAK4501026.1"/>
    <property type="molecule type" value="Genomic_DNA"/>
</dbReference>
<dbReference type="InterPro" id="IPR011990">
    <property type="entry name" value="TPR-like_helical_dom_sf"/>
</dbReference>
<dbReference type="SUPFAM" id="SSF54616">
    <property type="entry name" value="DNA-binding domain of Mlu1-box binding protein MBP1"/>
    <property type="match status" value="1"/>
</dbReference>
<dbReference type="SUPFAM" id="SSF48452">
    <property type="entry name" value="TPR-like"/>
    <property type="match status" value="2"/>
</dbReference>
<comment type="similarity">
    <text evidence="1">Belongs to the EFG1/PHD1/stuA family.</text>
</comment>
<gene>
    <name evidence="11" type="ORF">PRZ48_006832</name>
</gene>
<evidence type="ECO:0000256" key="9">
    <source>
        <dbReference type="SAM" id="MobiDB-lite"/>
    </source>
</evidence>
<dbReference type="PROSITE" id="PS50088">
    <property type="entry name" value="ANK_REPEAT"/>
    <property type="match status" value="2"/>
</dbReference>
<dbReference type="InterPro" id="IPR018004">
    <property type="entry name" value="KilA/APSES_HTH"/>
</dbReference>
<dbReference type="SMART" id="SM00248">
    <property type="entry name" value="ANK"/>
    <property type="match status" value="3"/>
</dbReference>